<accession>A0A1H3Y921</accession>
<dbReference type="InterPro" id="IPR007016">
    <property type="entry name" value="O-antigen_ligase-rel_domated"/>
</dbReference>
<dbReference type="RefSeq" id="WP_090304816.1">
    <property type="nucleotide sequence ID" value="NZ_FNRK01000003.1"/>
</dbReference>
<evidence type="ECO:0000256" key="3">
    <source>
        <dbReference type="ARBA" id="ARBA00022989"/>
    </source>
</evidence>
<organism evidence="7 8">
    <name type="scientific">Eubacterium aggregans</name>
    <dbReference type="NCBI Taxonomy" id="81409"/>
    <lineage>
        <taxon>Bacteria</taxon>
        <taxon>Bacillati</taxon>
        <taxon>Bacillota</taxon>
        <taxon>Clostridia</taxon>
        <taxon>Eubacteriales</taxon>
        <taxon>Eubacteriaceae</taxon>
        <taxon>Eubacterium</taxon>
    </lineage>
</organism>
<keyword evidence="8" id="KW-1185">Reference proteome</keyword>
<dbReference type="GO" id="GO:0016020">
    <property type="term" value="C:membrane"/>
    <property type="evidence" value="ECO:0007669"/>
    <property type="project" value="UniProtKB-SubCell"/>
</dbReference>
<feature type="transmembrane region" description="Helical" evidence="5">
    <location>
        <begin position="336"/>
        <end position="359"/>
    </location>
</feature>
<dbReference type="OrthoDB" id="2088496at2"/>
<feature type="transmembrane region" description="Helical" evidence="5">
    <location>
        <begin position="194"/>
        <end position="210"/>
    </location>
</feature>
<dbReference type="Proteomes" id="UP000199394">
    <property type="component" value="Unassembled WGS sequence"/>
</dbReference>
<dbReference type="AlphaFoldDB" id="A0A1H3Y921"/>
<evidence type="ECO:0000256" key="5">
    <source>
        <dbReference type="SAM" id="Phobius"/>
    </source>
</evidence>
<protein>
    <submittedName>
        <fullName evidence="7">O-antigen ligase</fullName>
    </submittedName>
</protein>
<gene>
    <name evidence="7" type="ORF">SAMN04515656_103118</name>
</gene>
<evidence type="ECO:0000259" key="6">
    <source>
        <dbReference type="Pfam" id="PF04932"/>
    </source>
</evidence>
<dbReference type="PANTHER" id="PTHR37422:SF13">
    <property type="entry name" value="LIPOPOLYSACCHARIDE BIOSYNTHESIS PROTEIN PA4999-RELATED"/>
    <property type="match status" value="1"/>
</dbReference>
<dbReference type="STRING" id="81409.SAMN04515656_103118"/>
<evidence type="ECO:0000256" key="1">
    <source>
        <dbReference type="ARBA" id="ARBA00004141"/>
    </source>
</evidence>
<feature type="transmembrane region" description="Helical" evidence="5">
    <location>
        <begin position="75"/>
        <end position="95"/>
    </location>
</feature>
<evidence type="ECO:0000313" key="7">
    <source>
        <dbReference type="EMBL" id="SEA08135.1"/>
    </source>
</evidence>
<dbReference type="GO" id="GO:0016874">
    <property type="term" value="F:ligase activity"/>
    <property type="evidence" value="ECO:0007669"/>
    <property type="project" value="UniProtKB-KW"/>
</dbReference>
<keyword evidence="2 5" id="KW-0812">Transmembrane</keyword>
<feature type="transmembrane region" description="Helical" evidence="5">
    <location>
        <begin position="101"/>
        <end position="121"/>
    </location>
</feature>
<reference evidence="7 8" key="1">
    <citation type="submission" date="2016-10" db="EMBL/GenBank/DDBJ databases">
        <authorList>
            <person name="de Groot N.N."/>
        </authorList>
    </citation>
    <scope>NUCLEOTIDE SEQUENCE [LARGE SCALE GENOMIC DNA]</scope>
    <source>
        <strain evidence="7 8">SR12</strain>
    </source>
</reference>
<keyword evidence="7" id="KW-0436">Ligase</keyword>
<keyword evidence="3 5" id="KW-1133">Transmembrane helix</keyword>
<feature type="transmembrane region" description="Helical" evidence="5">
    <location>
        <begin position="244"/>
        <end position="267"/>
    </location>
</feature>
<dbReference type="EMBL" id="FNRK01000003">
    <property type="protein sequence ID" value="SEA08135.1"/>
    <property type="molecule type" value="Genomic_DNA"/>
</dbReference>
<evidence type="ECO:0000256" key="2">
    <source>
        <dbReference type="ARBA" id="ARBA00022692"/>
    </source>
</evidence>
<feature type="domain" description="O-antigen ligase-related" evidence="6">
    <location>
        <begin position="200"/>
        <end position="349"/>
    </location>
</feature>
<feature type="transmembrane region" description="Helical" evidence="5">
    <location>
        <begin position="21"/>
        <end position="39"/>
    </location>
</feature>
<dbReference type="InterPro" id="IPR051533">
    <property type="entry name" value="WaaL-like"/>
</dbReference>
<dbReference type="PANTHER" id="PTHR37422">
    <property type="entry name" value="TEICHURONIC ACID BIOSYNTHESIS PROTEIN TUAE"/>
    <property type="match status" value="1"/>
</dbReference>
<name>A0A1H3Y921_9FIRM</name>
<feature type="transmembrane region" description="Helical" evidence="5">
    <location>
        <begin position="45"/>
        <end position="63"/>
    </location>
</feature>
<keyword evidence="4 5" id="KW-0472">Membrane</keyword>
<feature type="transmembrane region" description="Helical" evidence="5">
    <location>
        <begin position="371"/>
        <end position="391"/>
    </location>
</feature>
<feature type="transmembrane region" description="Helical" evidence="5">
    <location>
        <begin position="216"/>
        <end position="232"/>
    </location>
</feature>
<evidence type="ECO:0000256" key="4">
    <source>
        <dbReference type="ARBA" id="ARBA00023136"/>
    </source>
</evidence>
<sequence>MDKSEVILINDNVFDNENNSIFDKLIWISTVILISSFVILDTNQWISMILLGTTGLIFALILIKQNGVFILKIESYQKYVFAFALFCILSSIWAWNGSLALSKGITIIEILICMSVLYIYYRPLNSVWPLINAVKWAGYITTTYAFAFYGLSTIMSVLSSGVRLDSDFANINGIAMFSVMAVLITIFQVLYNRFSFSLILVIPSIILVAASGSRKALVMTIIGILLIALQRYSSKYFWKQILKWIVICTLIVFVVFLFSKLSIFSGINERMEGLFALITGRGIVDSSAMKRNEYINIGFQQFLKTPLLGIGIGNSGLLLLKEVGYATYIHNNYAELLATGGIIGTLFFYVIYGYNLKYLWKYRMQNDPMRVICLVLIIVLLVLEWGMVSYYSKLTYLYFMIFFIEVEKLKEQGNAMEKNA</sequence>
<evidence type="ECO:0000313" key="8">
    <source>
        <dbReference type="Proteomes" id="UP000199394"/>
    </source>
</evidence>
<proteinExistence type="predicted"/>
<dbReference type="Pfam" id="PF04932">
    <property type="entry name" value="Wzy_C"/>
    <property type="match status" value="1"/>
</dbReference>
<feature type="transmembrane region" description="Helical" evidence="5">
    <location>
        <begin position="133"/>
        <end position="156"/>
    </location>
</feature>
<comment type="subcellular location">
    <subcellularLocation>
        <location evidence="1">Membrane</location>
        <topology evidence="1">Multi-pass membrane protein</topology>
    </subcellularLocation>
</comment>
<feature type="transmembrane region" description="Helical" evidence="5">
    <location>
        <begin position="168"/>
        <end position="187"/>
    </location>
</feature>